<dbReference type="AlphaFoldDB" id="A0A2A6M2D7"/>
<evidence type="ECO:0000313" key="2">
    <source>
        <dbReference type="EMBL" id="PDT48646.1"/>
    </source>
</evidence>
<dbReference type="EMBL" id="NWTC01000005">
    <property type="protein sequence ID" value="PDT48646.1"/>
    <property type="molecule type" value="Genomic_DNA"/>
</dbReference>
<protein>
    <recommendedName>
        <fullName evidence="1">B3/B4 tRNA-binding domain-containing protein</fullName>
    </recommendedName>
</protein>
<evidence type="ECO:0000259" key="1">
    <source>
        <dbReference type="SMART" id="SM00873"/>
    </source>
</evidence>
<dbReference type="GO" id="GO:0004826">
    <property type="term" value="F:phenylalanine-tRNA ligase activity"/>
    <property type="evidence" value="ECO:0007669"/>
    <property type="project" value="InterPro"/>
</dbReference>
<organism evidence="2 3">
    <name type="scientific">Rhizobium fredii</name>
    <name type="common">Sinorhizobium fredii</name>
    <dbReference type="NCBI Taxonomy" id="380"/>
    <lineage>
        <taxon>Bacteria</taxon>
        <taxon>Pseudomonadati</taxon>
        <taxon>Pseudomonadota</taxon>
        <taxon>Alphaproteobacteria</taxon>
        <taxon>Hyphomicrobiales</taxon>
        <taxon>Rhizobiaceae</taxon>
        <taxon>Sinorhizobium/Ensifer group</taxon>
        <taxon>Sinorhizobium</taxon>
    </lineage>
</organism>
<sequence length="230" mass="25332">MHFCHSSDLWSEFPELAAGVLHVKGIHRDVSVANHVAQFEAIAQARLADSAEGELPEIQAWRRAFSRMGLKPTQYRSASEALLRRFRKEGTLPRIHPLIDLCNAASLAFAVPIAVFDLARVAGHLEVRHAAGDEIYTTFAGEIEHPEPQEVIFADAEGRAHARRWTNRQSGHSAVRDETARVLIVAEALHAGAAANVGRLVDRLDSAIRAIWSIEPQSAILGRTAPRFDC</sequence>
<dbReference type="InterPro" id="IPR005146">
    <property type="entry name" value="B3/B4_tRNA-bd"/>
</dbReference>
<dbReference type="SMART" id="SM00873">
    <property type="entry name" value="B3_4"/>
    <property type="match status" value="1"/>
</dbReference>
<dbReference type="PANTHER" id="PTHR39209">
    <property type="match status" value="1"/>
</dbReference>
<dbReference type="GO" id="GO:0003723">
    <property type="term" value="F:RNA binding"/>
    <property type="evidence" value="ECO:0007669"/>
    <property type="project" value="InterPro"/>
</dbReference>
<dbReference type="SUPFAM" id="SSF56037">
    <property type="entry name" value="PheT/TilS domain"/>
    <property type="match status" value="1"/>
</dbReference>
<dbReference type="Pfam" id="PF03483">
    <property type="entry name" value="B3_4"/>
    <property type="match status" value="1"/>
</dbReference>
<dbReference type="InterPro" id="IPR020825">
    <property type="entry name" value="Phe-tRNA_synthase-like_B3/B4"/>
</dbReference>
<dbReference type="Gene3D" id="3.50.40.10">
    <property type="entry name" value="Phenylalanyl-trna Synthetase, Chain B, domain 3"/>
    <property type="match status" value="1"/>
</dbReference>
<dbReference type="PANTHER" id="PTHR39209:SF2">
    <property type="entry name" value="CYTOPLASMIC PROTEIN"/>
    <property type="match status" value="1"/>
</dbReference>
<reference evidence="2 3" key="1">
    <citation type="submission" date="2017-09" db="EMBL/GenBank/DDBJ databases">
        <title>Comparative genomics of rhizobia isolated from Phaseolus vulgaris in China.</title>
        <authorList>
            <person name="Tong W."/>
        </authorList>
    </citation>
    <scope>NUCLEOTIDE SEQUENCE [LARGE SCALE GENOMIC DNA]</scope>
    <source>
        <strain evidence="2 3">PCH1</strain>
    </source>
</reference>
<feature type="domain" description="B3/B4 tRNA-binding" evidence="1">
    <location>
        <begin position="59"/>
        <end position="216"/>
    </location>
</feature>
<proteinExistence type="predicted"/>
<accession>A0A2A6M2D7</accession>
<dbReference type="Proteomes" id="UP000220353">
    <property type="component" value="Unassembled WGS sequence"/>
</dbReference>
<dbReference type="RefSeq" id="WP_037431392.1">
    <property type="nucleotide sequence ID" value="NZ_CP187422.1"/>
</dbReference>
<gene>
    <name evidence="2" type="ORF">CO661_09185</name>
</gene>
<name>A0A2A6M2D7_RHIFR</name>
<evidence type="ECO:0000313" key="3">
    <source>
        <dbReference type="Proteomes" id="UP000220353"/>
    </source>
</evidence>
<comment type="caution">
    <text evidence="2">The sequence shown here is derived from an EMBL/GenBank/DDBJ whole genome shotgun (WGS) entry which is preliminary data.</text>
</comment>